<dbReference type="AlphaFoldDB" id="A0A1I6HS33"/>
<evidence type="ECO:0008006" key="3">
    <source>
        <dbReference type="Google" id="ProtNLM"/>
    </source>
</evidence>
<dbReference type="OrthoDB" id="70008at2157"/>
<dbReference type="STRING" id="35743.SAMN04487937_2868"/>
<organism evidence="1 2">
    <name type="scientific">Halorubrum sodomense</name>
    <dbReference type="NCBI Taxonomy" id="35743"/>
    <lineage>
        <taxon>Archaea</taxon>
        <taxon>Methanobacteriati</taxon>
        <taxon>Methanobacteriota</taxon>
        <taxon>Stenosarchaea group</taxon>
        <taxon>Halobacteria</taxon>
        <taxon>Halobacteriales</taxon>
        <taxon>Haloferacaceae</taxon>
        <taxon>Halorubrum</taxon>
    </lineage>
</organism>
<name>A0A1I6HS33_HALSD</name>
<accession>A0A1I6HS33</accession>
<dbReference type="Proteomes" id="UP000198932">
    <property type="component" value="Unassembled WGS sequence"/>
</dbReference>
<evidence type="ECO:0000313" key="2">
    <source>
        <dbReference type="Proteomes" id="UP000198932"/>
    </source>
</evidence>
<evidence type="ECO:0000313" key="1">
    <source>
        <dbReference type="EMBL" id="SFR57233.1"/>
    </source>
</evidence>
<gene>
    <name evidence="1" type="ORF">SAMN04487937_2868</name>
</gene>
<dbReference type="EMBL" id="FOYN01000004">
    <property type="protein sequence ID" value="SFR57233.1"/>
    <property type="molecule type" value="Genomic_DNA"/>
</dbReference>
<proteinExistence type="predicted"/>
<reference evidence="2" key="1">
    <citation type="submission" date="2016-10" db="EMBL/GenBank/DDBJ databases">
        <authorList>
            <person name="Varghese N."/>
            <person name="Submissions S."/>
        </authorList>
    </citation>
    <scope>NUCLEOTIDE SEQUENCE [LARGE SCALE GENOMIC DNA]</scope>
    <source>
        <strain evidence="2">RD 26</strain>
    </source>
</reference>
<protein>
    <recommendedName>
        <fullName evidence="3">HIT zinc finger</fullName>
    </recommendedName>
</protein>
<keyword evidence="2" id="KW-1185">Reference proteome</keyword>
<dbReference type="RefSeq" id="WP_167603423.1">
    <property type="nucleotide sequence ID" value="NZ_FOYN01000004.1"/>
</dbReference>
<sequence>MSLTGLCQVCEAATASRTCDRCGRAVCDDHWDESARACSGCAAGRG</sequence>